<dbReference type="PANTHER" id="PTHR48111">
    <property type="entry name" value="REGULATOR OF RPOS"/>
    <property type="match status" value="1"/>
</dbReference>
<dbReference type="GO" id="GO:0032993">
    <property type="term" value="C:protein-DNA complex"/>
    <property type="evidence" value="ECO:0007669"/>
    <property type="project" value="TreeGrafter"/>
</dbReference>
<gene>
    <name evidence="4" type="ORF">H6A34_08145</name>
</gene>
<evidence type="ECO:0000259" key="3">
    <source>
        <dbReference type="PROSITE" id="PS50110"/>
    </source>
</evidence>
<keyword evidence="5" id="KW-1185">Reference proteome</keyword>
<dbReference type="PANTHER" id="PTHR48111:SF69">
    <property type="entry name" value="RESPONSE REGULATOR RECEIVER"/>
    <property type="match status" value="1"/>
</dbReference>
<reference evidence="4" key="2">
    <citation type="journal article" date="2021" name="Sci. Rep.">
        <title>The distribution of antibiotic resistance genes in chicken gut microbiota commensals.</title>
        <authorList>
            <person name="Juricova H."/>
            <person name="Matiasovicova J."/>
            <person name="Kubasova T."/>
            <person name="Cejkova D."/>
            <person name="Rychlik I."/>
        </authorList>
    </citation>
    <scope>NUCLEOTIDE SEQUENCE</scope>
    <source>
        <strain evidence="4">An824</strain>
    </source>
</reference>
<dbReference type="Gene3D" id="3.40.50.2300">
    <property type="match status" value="1"/>
</dbReference>
<reference evidence="4" key="1">
    <citation type="submission" date="2020-08" db="EMBL/GenBank/DDBJ databases">
        <authorList>
            <person name="Cejkova D."/>
            <person name="Kubasova T."/>
            <person name="Jahodarova E."/>
            <person name="Rychlik I."/>
        </authorList>
    </citation>
    <scope>NUCLEOTIDE SEQUENCE</scope>
    <source>
        <strain evidence="4">An824</strain>
    </source>
</reference>
<evidence type="ECO:0000313" key="4">
    <source>
        <dbReference type="EMBL" id="MBM6673844.1"/>
    </source>
</evidence>
<name>A0A938WTG0_9BACT</name>
<dbReference type="GO" id="GO:0000156">
    <property type="term" value="F:phosphorelay response regulator activity"/>
    <property type="evidence" value="ECO:0007669"/>
    <property type="project" value="TreeGrafter"/>
</dbReference>
<dbReference type="GO" id="GO:0005829">
    <property type="term" value="C:cytosol"/>
    <property type="evidence" value="ECO:0007669"/>
    <property type="project" value="TreeGrafter"/>
</dbReference>
<dbReference type="RefSeq" id="WP_021948217.1">
    <property type="nucleotide sequence ID" value="NZ_JACJJG010000039.1"/>
</dbReference>
<evidence type="ECO:0000256" key="1">
    <source>
        <dbReference type="ARBA" id="ARBA00023125"/>
    </source>
</evidence>
<dbReference type="EMBL" id="JACJJG010000039">
    <property type="protein sequence ID" value="MBM6673844.1"/>
    <property type="molecule type" value="Genomic_DNA"/>
</dbReference>
<evidence type="ECO:0000256" key="2">
    <source>
        <dbReference type="PROSITE-ProRule" id="PRU00169"/>
    </source>
</evidence>
<organism evidence="4 5">
    <name type="scientific">Marseilla massiliensis</name>
    <dbReference type="NCBI Taxonomy" id="1841864"/>
    <lineage>
        <taxon>Bacteria</taxon>
        <taxon>Pseudomonadati</taxon>
        <taxon>Bacteroidota</taxon>
        <taxon>Bacteroidia</taxon>
        <taxon>Bacteroidales</taxon>
        <taxon>Prevotellaceae</taxon>
        <taxon>Marseilla</taxon>
    </lineage>
</organism>
<keyword evidence="2" id="KW-0597">Phosphoprotein</keyword>
<feature type="domain" description="Response regulatory" evidence="3">
    <location>
        <begin position="2"/>
        <end position="117"/>
    </location>
</feature>
<dbReference type="InterPro" id="IPR001789">
    <property type="entry name" value="Sig_transdc_resp-reg_receiver"/>
</dbReference>
<dbReference type="InterPro" id="IPR011006">
    <property type="entry name" value="CheY-like_superfamily"/>
</dbReference>
<dbReference type="AlphaFoldDB" id="A0A938WTG0"/>
<dbReference type="PROSITE" id="PS50110">
    <property type="entry name" value="RESPONSE_REGULATORY"/>
    <property type="match status" value="1"/>
</dbReference>
<feature type="modified residue" description="4-aspartylphosphate" evidence="2">
    <location>
        <position position="53"/>
    </location>
</feature>
<dbReference type="SUPFAM" id="SSF52172">
    <property type="entry name" value="CheY-like"/>
    <property type="match status" value="1"/>
</dbReference>
<protein>
    <submittedName>
        <fullName evidence="4">Response regulator</fullName>
    </submittedName>
</protein>
<comment type="caution">
    <text evidence="4">The sequence shown here is derived from an EMBL/GenBank/DDBJ whole genome shotgun (WGS) entry which is preliminary data.</text>
</comment>
<accession>A0A938WTG0</accession>
<dbReference type="InterPro" id="IPR039420">
    <property type="entry name" value="WalR-like"/>
</dbReference>
<dbReference type="Proteomes" id="UP000706891">
    <property type="component" value="Unassembled WGS sequence"/>
</dbReference>
<dbReference type="Pfam" id="PF00072">
    <property type="entry name" value="Response_reg"/>
    <property type="match status" value="1"/>
</dbReference>
<dbReference type="SMART" id="SM00448">
    <property type="entry name" value="REC"/>
    <property type="match status" value="1"/>
</dbReference>
<sequence>MNAIIVDDTPAAIESLAAKLKKYPDITLVATADNGSDGIEQVMKHRPELLFLDMELPDMTGIEFLERMRAEDDYRCYVVIYTAYNDYMLPAFRNRAFDFLLKPIDDGELDTIMNRFYADSLNGNGSARQDDTLKREDGKLLFYTNAVDFRLIQIRDICVFHYDHEARVWTVIAAGCDRPLRLKRNITKENLLKIDDSFIQVGQKYIININYLLEVRDNICCFYPPFDKIDYVKVGRFFRRKLISRYNSL</sequence>
<keyword evidence="1" id="KW-0238">DNA-binding</keyword>
<dbReference type="GO" id="GO:0006355">
    <property type="term" value="P:regulation of DNA-templated transcription"/>
    <property type="evidence" value="ECO:0007669"/>
    <property type="project" value="TreeGrafter"/>
</dbReference>
<evidence type="ECO:0000313" key="5">
    <source>
        <dbReference type="Proteomes" id="UP000706891"/>
    </source>
</evidence>
<dbReference type="GO" id="GO:0000976">
    <property type="term" value="F:transcription cis-regulatory region binding"/>
    <property type="evidence" value="ECO:0007669"/>
    <property type="project" value="TreeGrafter"/>
</dbReference>
<proteinExistence type="predicted"/>